<evidence type="ECO:0000313" key="4">
    <source>
        <dbReference type="EMBL" id="CAP61568.1"/>
    </source>
</evidence>
<comment type="catalytic activity">
    <reaction evidence="3">
        <text>L-seryl-[protein] + ATP = O-phospho-L-seryl-[protein] + ADP + H(+)</text>
        <dbReference type="Rhea" id="RHEA:17989"/>
        <dbReference type="Rhea" id="RHEA-COMP:9863"/>
        <dbReference type="Rhea" id="RHEA-COMP:11604"/>
        <dbReference type="ChEBI" id="CHEBI:15378"/>
        <dbReference type="ChEBI" id="CHEBI:29999"/>
        <dbReference type="ChEBI" id="CHEBI:30616"/>
        <dbReference type="ChEBI" id="CHEBI:83421"/>
        <dbReference type="ChEBI" id="CHEBI:456216"/>
        <dbReference type="EC" id="2.7.11.1"/>
    </reaction>
</comment>
<organism evidence="4">
    <name type="scientific">Podospora anserina (strain S / ATCC MYA-4624 / DSM 980 / FGSC 10383)</name>
    <name type="common">Pleurage anserina</name>
    <dbReference type="NCBI Taxonomy" id="515849"/>
    <lineage>
        <taxon>Eukaryota</taxon>
        <taxon>Fungi</taxon>
        <taxon>Dikarya</taxon>
        <taxon>Ascomycota</taxon>
        <taxon>Pezizomycotina</taxon>
        <taxon>Sordariomycetes</taxon>
        <taxon>Sordariomycetidae</taxon>
        <taxon>Sordariales</taxon>
        <taxon>Podosporaceae</taxon>
        <taxon>Podospora</taxon>
        <taxon>Podospora anserina</taxon>
    </lineage>
</organism>
<dbReference type="Gene3D" id="1.10.510.10">
    <property type="entry name" value="Transferase(Phosphotransferase) domain 1"/>
    <property type="match status" value="1"/>
</dbReference>
<keyword evidence="6" id="KW-1185">Reference proteome</keyword>
<evidence type="ECO:0000313" key="6">
    <source>
        <dbReference type="Proteomes" id="UP000001197"/>
    </source>
</evidence>
<reference evidence="4" key="2">
    <citation type="submission" date="2008-07" db="EMBL/GenBank/DDBJ databases">
        <authorList>
            <person name="Genoscope - CEA"/>
        </authorList>
    </citation>
    <scope>NUCLEOTIDE SEQUENCE</scope>
    <source>
        <strain evidence="4">S mat+</strain>
    </source>
</reference>
<comment type="catalytic activity">
    <reaction evidence="2">
        <text>L-threonyl-[protein] + ATP = O-phospho-L-threonyl-[protein] + ADP + H(+)</text>
        <dbReference type="Rhea" id="RHEA:46608"/>
        <dbReference type="Rhea" id="RHEA-COMP:11060"/>
        <dbReference type="Rhea" id="RHEA-COMP:11605"/>
        <dbReference type="ChEBI" id="CHEBI:15378"/>
        <dbReference type="ChEBI" id="CHEBI:30013"/>
        <dbReference type="ChEBI" id="CHEBI:30616"/>
        <dbReference type="ChEBI" id="CHEBI:61977"/>
        <dbReference type="ChEBI" id="CHEBI:456216"/>
        <dbReference type="EC" id="2.7.11.1"/>
    </reaction>
</comment>
<dbReference type="AlphaFoldDB" id="B2ADQ3"/>
<dbReference type="PROSITE" id="PS00109">
    <property type="entry name" value="PROTEIN_KINASE_TYR"/>
    <property type="match status" value="1"/>
</dbReference>
<dbReference type="OrthoDB" id="4562430at2759"/>
<reference evidence="6" key="3">
    <citation type="journal article" date="2014" name="Genetics">
        <title>Maintaining two mating types: Structure of the mating type locus and its role in heterokaryosis in Podospora anserina.</title>
        <authorList>
            <person name="Grognet P."/>
            <person name="Bidard F."/>
            <person name="Kuchly C."/>
            <person name="Tong L.C.H."/>
            <person name="Coppin E."/>
            <person name="Benkhali J.A."/>
            <person name="Couloux A."/>
            <person name="Wincker P."/>
            <person name="Debuchy R."/>
            <person name="Silar P."/>
        </authorList>
    </citation>
    <scope>GENOME REANNOTATION</scope>
    <source>
        <strain evidence="6">S / ATCC MYA-4624 / DSM 980 / FGSC 10383</strain>
    </source>
</reference>
<evidence type="ECO:0000313" key="5">
    <source>
        <dbReference type="EMBL" id="CDP27922.1"/>
    </source>
</evidence>
<dbReference type="RefSeq" id="XP_001903792.1">
    <property type="nucleotide sequence ID" value="XM_001903757.1"/>
</dbReference>
<evidence type="ECO:0000256" key="1">
    <source>
        <dbReference type="ARBA" id="ARBA00012513"/>
    </source>
</evidence>
<evidence type="ECO:0000256" key="2">
    <source>
        <dbReference type="ARBA" id="ARBA00047899"/>
    </source>
</evidence>
<reference evidence="4 6" key="1">
    <citation type="journal article" date="2008" name="Genome Biol.">
        <title>The genome sequence of the model ascomycete fungus Podospora anserina.</title>
        <authorList>
            <person name="Espagne E."/>
            <person name="Lespinet O."/>
            <person name="Malagnac F."/>
            <person name="Da Silva C."/>
            <person name="Jaillon O."/>
            <person name="Porcel B.M."/>
            <person name="Couloux A."/>
            <person name="Aury J.-M."/>
            <person name="Segurens B."/>
            <person name="Poulain J."/>
            <person name="Anthouard V."/>
            <person name="Grossetete S."/>
            <person name="Khalili H."/>
            <person name="Coppin E."/>
            <person name="Dequard-Chablat M."/>
            <person name="Picard M."/>
            <person name="Contamine V."/>
            <person name="Arnaise S."/>
            <person name="Bourdais A."/>
            <person name="Berteaux-Lecellier V."/>
            <person name="Gautheret D."/>
            <person name="de Vries R.P."/>
            <person name="Battaglia E."/>
            <person name="Coutinho P.M."/>
            <person name="Danchin E.G.J."/>
            <person name="Henrissat B."/>
            <person name="El Khoury R."/>
            <person name="Sainsard-Chanet A."/>
            <person name="Boivin A."/>
            <person name="Pinan-Lucarre B."/>
            <person name="Sellem C.H."/>
            <person name="Debuchy R."/>
            <person name="Wincker P."/>
            <person name="Weissenbach J."/>
            <person name="Silar P."/>
        </authorList>
    </citation>
    <scope>NUCLEOTIDE SEQUENCE [LARGE SCALE GENOMIC DNA]</scope>
    <source>
        <strain evidence="6">S / ATCC MYA-4624 / DSM 980 / FGSC 10383</strain>
        <strain evidence="4">S mat+</strain>
    </source>
</reference>
<dbReference type="STRING" id="515849.B2ADQ3"/>
<dbReference type="GO" id="GO:0004674">
    <property type="term" value="F:protein serine/threonine kinase activity"/>
    <property type="evidence" value="ECO:0007669"/>
    <property type="project" value="UniProtKB-EC"/>
</dbReference>
<dbReference type="eggNOG" id="ENOG502SNEG">
    <property type="taxonomic scope" value="Eukaryota"/>
</dbReference>
<dbReference type="HOGENOM" id="CLU_950360_0_0_1"/>
<dbReference type="KEGG" id="pan:PODANSg808"/>
<reference evidence="5" key="4">
    <citation type="submission" date="2015-04" db="EMBL/GenBank/DDBJ databases">
        <title>Maintaining two mating types: Structure of the mating type locus and its role in heterokaryosis in Podospora anserina.</title>
        <authorList>
            <person name="Grognet P."/>
            <person name="Bidard F."/>
            <person name="Kuchly C."/>
            <person name="Chan Ho Tong L."/>
            <person name="Coppin E."/>
            <person name="Ait Benkhali J."/>
            <person name="Couloux A."/>
            <person name="Wincker P."/>
            <person name="Debuchy R."/>
            <person name="Silar P."/>
        </authorList>
    </citation>
    <scope>NUCLEOTIDE SEQUENCE</scope>
</reference>
<dbReference type="EC" id="2.7.11.1" evidence="1"/>
<dbReference type="SUPFAM" id="SSF56112">
    <property type="entry name" value="Protein kinase-like (PK-like)"/>
    <property type="match status" value="1"/>
</dbReference>
<dbReference type="EMBL" id="FO904939">
    <property type="protein sequence ID" value="CDP27922.1"/>
    <property type="molecule type" value="Genomic_DNA"/>
</dbReference>
<evidence type="ECO:0000256" key="3">
    <source>
        <dbReference type="ARBA" id="ARBA00048679"/>
    </source>
</evidence>
<protein>
    <recommendedName>
        <fullName evidence="1">non-specific serine/threonine protein kinase</fullName>
        <ecNumber evidence="1">2.7.11.1</ecNumber>
    </recommendedName>
</protein>
<name>B2ADQ3_PODAN</name>
<gene>
    <name evidence="4" type="ORF">PODANS_4_1740</name>
</gene>
<dbReference type="InterPro" id="IPR008266">
    <property type="entry name" value="Tyr_kinase_AS"/>
</dbReference>
<dbReference type="InterPro" id="IPR011009">
    <property type="entry name" value="Kinase-like_dom_sf"/>
</dbReference>
<sequence length="293" mass="33112">MSLTGTNDAPLPFALLGRRMENSSLRPCTIIPFYTSPNDLPPHLPTVRSSGLTKIEPLGVQTDHVTYESSTGDTKHVVAGFTTPSVPGDTVLDNFNRTIDHLNLKLGIVHRDITTWNLLIDPETDDLQIFDFNMGAKLTWEGDNDHLNTFGHDEDRNDVKLAVFAVYEIITSDISYREENELKDLDVAQVLDQEEEWEQHPDVQLEEGLPVSEYRRVLMEGVSSRKKTEKETTFCMQAPEFIDWPGQPGFPLVDFVGSVTRRASQMRSEMIKRGEPFIRWQLSATAQLPLPEG</sequence>
<dbReference type="GeneID" id="6187845"/>
<dbReference type="EMBL" id="CU633454">
    <property type="protein sequence ID" value="CAP61568.1"/>
    <property type="molecule type" value="Genomic_DNA"/>
</dbReference>
<proteinExistence type="predicted"/>
<dbReference type="Proteomes" id="UP000001197">
    <property type="component" value="Chromosome 4"/>
</dbReference>
<dbReference type="VEuPathDB" id="FungiDB:PODANS_4_1740"/>
<accession>B2ADQ3</accession>